<name>A0ABS1TIL4_9CLOT</name>
<dbReference type="Pfam" id="PF00528">
    <property type="entry name" value="BPD_transp_1"/>
    <property type="match status" value="1"/>
</dbReference>
<feature type="transmembrane region" description="Helical" evidence="7">
    <location>
        <begin position="172"/>
        <end position="191"/>
    </location>
</feature>
<feature type="domain" description="ABC transmembrane type-1" evidence="8">
    <location>
        <begin position="94"/>
        <end position="295"/>
    </location>
</feature>
<evidence type="ECO:0000313" key="10">
    <source>
        <dbReference type="Proteomes" id="UP000632377"/>
    </source>
</evidence>
<keyword evidence="3" id="KW-1003">Cell membrane</keyword>
<feature type="transmembrane region" description="Helical" evidence="7">
    <location>
        <begin position="230"/>
        <end position="252"/>
    </location>
</feature>
<feature type="transmembrane region" description="Helical" evidence="7">
    <location>
        <begin position="272"/>
        <end position="298"/>
    </location>
</feature>
<evidence type="ECO:0000313" key="9">
    <source>
        <dbReference type="EMBL" id="MBL4938179.1"/>
    </source>
</evidence>
<dbReference type="EMBL" id="JAESWC010000018">
    <property type="protein sequence ID" value="MBL4938179.1"/>
    <property type="molecule type" value="Genomic_DNA"/>
</dbReference>
<comment type="similarity">
    <text evidence="7">Belongs to the binding-protein-dependent transport system permease family.</text>
</comment>
<dbReference type="Gene3D" id="1.10.3720.10">
    <property type="entry name" value="MetI-like"/>
    <property type="match status" value="1"/>
</dbReference>
<keyword evidence="4 7" id="KW-0812">Transmembrane</keyword>
<comment type="subcellular location">
    <subcellularLocation>
        <location evidence="1 7">Cell membrane</location>
        <topology evidence="1 7">Multi-pass membrane protein</topology>
    </subcellularLocation>
</comment>
<feature type="transmembrane region" description="Helical" evidence="7">
    <location>
        <begin position="100"/>
        <end position="121"/>
    </location>
</feature>
<dbReference type="Pfam" id="PF19300">
    <property type="entry name" value="BPD_transp_1_N"/>
    <property type="match status" value="1"/>
</dbReference>
<dbReference type="PROSITE" id="PS50928">
    <property type="entry name" value="ABC_TM1"/>
    <property type="match status" value="1"/>
</dbReference>
<keyword evidence="10" id="KW-1185">Reference proteome</keyword>
<feature type="transmembrane region" description="Helical" evidence="7">
    <location>
        <begin position="9"/>
        <end position="30"/>
    </location>
</feature>
<dbReference type="Proteomes" id="UP000632377">
    <property type="component" value="Unassembled WGS sequence"/>
</dbReference>
<dbReference type="CDD" id="cd06261">
    <property type="entry name" value="TM_PBP2"/>
    <property type="match status" value="1"/>
</dbReference>
<proteinExistence type="inferred from homology"/>
<evidence type="ECO:0000256" key="4">
    <source>
        <dbReference type="ARBA" id="ARBA00022692"/>
    </source>
</evidence>
<dbReference type="InterPro" id="IPR045621">
    <property type="entry name" value="BPD_transp_1_N"/>
</dbReference>
<protein>
    <submittedName>
        <fullName evidence="9">ABC transporter permease</fullName>
    </submittedName>
</protein>
<accession>A0ABS1TIL4</accession>
<evidence type="ECO:0000256" key="5">
    <source>
        <dbReference type="ARBA" id="ARBA00022989"/>
    </source>
</evidence>
<organism evidence="9 10">
    <name type="scientific">Clostridium rhizosphaerae</name>
    <dbReference type="NCBI Taxonomy" id="2803861"/>
    <lineage>
        <taxon>Bacteria</taxon>
        <taxon>Bacillati</taxon>
        <taxon>Bacillota</taxon>
        <taxon>Clostridia</taxon>
        <taxon>Eubacteriales</taxon>
        <taxon>Clostridiaceae</taxon>
        <taxon>Clostridium</taxon>
    </lineage>
</organism>
<evidence type="ECO:0000256" key="7">
    <source>
        <dbReference type="RuleBase" id="RU363032"/>
    </source>
</evidence>
<comment type="caution">
    <text evidence="9">The sequence shown here is derived from an EMBL/GenBank/DDBJ whole genome shotgun (WGS) entry which is preliminary data.</text>
</comment>
<evidence type="ECO:0000259" key="8">
    <source>
        <dbReference type="PROSITE" id="PS50928"/>
    </source>
</evidence>
<reference evidence="9 10" key="1">
    <citation type="submission" date="2021-01" db="EMBL/GenBank/DDBJ databases">
        <title>Genome public.</title>
        <authorList>
            <person name="Liu C."/>
            <person name="Sun Q."/>
        </authorList>
    </citation>
    <scope>NUCLEOTIDE SEQUENCE [LARGE SCALE GENOMIC DNA]</scope>
    <source>
        <strain evidence="9 10">YIM B02515</strain>
    </source>
</reference>
<dbReference type="InterPro" id="IPR035906">
    <property type="entry name" value="MetI-like_sf"/>
</dbReference>
<gene>
    <name evidence="9" type="ORF">JK636_20935</name>
</gene>
<evidence type="ECO:0000256" key="6">
    <source>
        <dbReference type="ARBA" id="ARBA00023136"/>
    </source>
</evidence>
<keyword evidence="6 7" id="KW-0472">Membrane</keyword>
<dbReference type="SUPFAM" id="SSF161098">
    <property type="entry name" value="MetI-like"/>
    <property type="match status" value="1"/>
</dbReference>
<keyword evidence="5 7" id="KW-1133">Transmembrane helix</keyword>
<dbReference type="InterPro" id="IPR000515">
    <property type="entry name" value="MetI-like"/>
</dbReference>
<dbReference type="RefSeq" id="WP_202750903.1">
    <property type="nucleotide sequence ID" value="NZ_JAESWC010000018.1"/>
</dbReference>
<dbReference type="PANTHER" id="PTHR30465:SF93">
    <property type="entry name" value="OLIGOPEPTIDE TRANSPORT SYSTEM PERMEASE PROTEIN OPPB"/>
    <property type="match status" value="1"/>
</dbReference>
<evidence type="ECO:0000256" key="2">
    <source>
        <dbReference type="ARBA" id="ARBA00022448"/>
    </source>
</evidence>
<evidence type="ECO:0000256" key="1">
    <source>
        <dbReference type="ARBA" id="ARBA00004651"/>
    </source>
</evidence>
<sequence length="306" mass="34084">MGRYVLKRIFSSIITLWVVVTLTFTLSRVIPGGPFDSEKDTPIEVRKNLEERYKLNEPVYIQYVDYLKNLVKLDLGPSFKQKGVSINEIISRGFPVSAKLGVAAVSLAVIFGLILGIIAALKQGRWPDRVTMFISTLGVTIPAFVIATLFIYFFAEKLRWFPVYGLDTPRHYVLPAIALGGYSMAFISRLVRSSLLDVIRQDYIRTAKAKGLSETSIIIKHALKNAMLPVVTYLGPLVAGVLTGSFVIEKIFTIPGLGRSFVDSIGNRDYTAILGVTVFYSLFLVLCNLFVDLVYAFIDPRIKLEG</sequence>
<keyword evidence="2 7" id="KW-0813">Transport</keyword>
<evidence type="ECO:0000256" key="3">
    <source>
        <dbReference type="ARBA" id="ARBA00022475"/>
    </source>
</evidence>
<dbReference type="PANTHER" id="PTHR30465">
    <property type="entry name" value="INNER MEMBRANE ABC TRANSPORTER"/>
    <property type="match status" value="1"/>
</dbReference>
<feature type="transmembrane region" description="Helical" evidence="7">
    <location>
        <begin position="133"/>
        <end position="152"/>
    </location>
</feature>